<name>A0A9N8ZEB4_9GLOM</name>
<organism evidence="2 3">
    <name type="scientific">Cetraspora pellucida</name>
    <dbReference type="NCBI Taxonomy" id="1433469"/>
    <lineage>
        <taxon>Eukaryota</taxon>
        <taxon>Fungi</taxon>
        <taxon>Fungi incertae sedis</taxon>
        <taxon>Mucoromycota</taxon>
        <taxon>Glomeromycotina</taxon>
        <taxon>Glomeromycetes</taxon>
        <taxon>Diversisporales</taxon>
        <taxon>Gigasporaceae</taxon>
        <taxon>Cetraspora</taxon>
    </lineage>
</organism>
<protein>
    <submittedName>
        <fullName evidence="2">21804_t:CDS:1</fullName>
    </submittedName>
</protein>
<gene>
    <name evidence="2" type="ORF">CPELLU_LOCUS2100</name>
</gene>
<dbReference type="Pfam" id="PF03184">
    <property type="entry name" value="DDE_1"/>
    <property type="match status" value="1"/>
</dbReference>
<accession>A0A9N8ZEB4</accession>
<proteinExistence type="predicted"/>
<feature type="domain" description="DDE-1" evidence="1">
    <location>
        <begin position="79"/>
        <end position="210"/>
    </location>
</feature>
<evidence type="ECO:0000259" key="1">
    <source>
        <dbReference type="Pfam" id="PF03184"/>
    </source>
</evidence>
<dbReference type="PANTHER" id="PTHR19303">
    <property type="entry name" value="TRANSPOSON"/>
    <property type="match status" value="1"/>
</dbReference>
<dbReference type="InterPro" id="IPR004875">
    <property type="entry name" value="DDE_SF_endonuclease_dom"/>
</dbReference>
<keyword evidence="3" id="KW-1185">Reference proteome</keyword>
<dbReference type="EMBL" id="CAJVQA010000865">
    <property type="protein sequence ID" value="CAG8493577.1"/>
    <property type="molecule type" value="Genomic_DNA"/>
</dbReference>
<dbReference type="InterPro" id="IPR050863">
    <property type="entry name" value="CenT-Element_Derived"/>
</dbReference>
<dbReference type="AlphaFoldDB" id="A0A9N8ZEB4"/>
<reference evidence="2" key="1">
    <citation type="submission" date="2021-06" db="EMBL/GenBank/DDBJ databases">
        <authorList>
            <person name="Kallberg Y."/>
            <person name="Tangrot J."/>
            <person name="Rosling A."/>
        </authorList>
    </citation>
    <scope>NUCLEOTIDE SEQUENCE</scope>
    <source>
        <strain evidence="2">FL966</strain>
    </source>
</reference>
<sequence>MKDYLELSFCMPQALNEACAQKANPIIVNDHFNKLQKIIQEYSLTPDKIWNMVIAKKGAYQVYQVSNGSSHEHISVCPTISAAGTYIPPLIIYKGKRMIPGLLDSAPAGSVMGFTEMGYMRESLFRKYIEHFNTSIPLAHPVLLIMDGHKSHVNYTSVNFCSENNILLYTLPPYTTHILQPAELPFATLKGIYTKECDRFRINNDDKHVTKHTFTQVLGPSYIATYIPTTICNAFKITGIWPFNPSAISLDHLDPSLATEQTYISEILEQPTSSSSQSSLSSQPSSS</sequence>
<evidence type="ECO:0000313" key="3">
    <source>
        <dbReference type="Proteomes" id="UP000789759"/>
    </source>
</evidence>
<dbReference type="OrthoDB" id="5425161at2759"/>
<dbReference type="Proteomes" id="UP000789759">
    <property type="component" value="Unassembled WGS sequence"/>
</dbReference>
<comment type="caution">
    <text evidence="2">The sequence shown here is derived from an EMBL/GenBank/DDBJ whole genome shotgun (WGS) entry which is preliminary data.</text>
</comment>
<dbReference type="GO" id="GO:0005634">
    <property type="term" value="C:nucleus"/>
    <property type="evidence" value="ECO:0007669"/>
    <property type="project" value="TreeGrafter"/>
</dbReference>
<evidence type="ECO:0000313" key="2">
    <source>
        <dbReference type="EMBL" id="CAG8493577.1"/>
    </source>
</evidence>
<dbReference type="PANTHER" id="PTHR19303:SF74">
    <property type="entry name" value="POGO TRANSPOSABLE ELEMENT WITH KRAB DOMAIN"/>
    <property type="match status" value="1"/>
</dbReference>
<dbReference type="GO" id="GO:0003677">
    <property type="term" value="F:DNA binding"/>
    <property type="evidence" value="ECO:0007669"/>
    <property type="project" value="TreeGrafter"/>
</dbReference>